<feature type="region of interest" description="Disordered" evidence="1">
    <location>
        <begin position="1"/>
        <end position="33"/>
    </location>
</feature>
<evidence type="ECO:0000313" key="5">
    <source>
        <dbReference type="Proteomes" id="UP001388673"/>
    </source>
</evidence>
<dbReference type="SUPFAM" id="SSF51556">
    <property type="entry name" value="Metallo-dependent hydrolases"/>
    <property type="match status" value="1"/>
</dbReference>
<dbReference type="PANTHER" id="PTHR22642">
    <property type="entry name" value="IMIDAZOLONEPROPIONASE"/>
    <property type="match status" value="1"/>
</dbReference>
<sequence length="626" mass="69569">MSDPPLRKRTVKPAGDPITPYQRAPPPPRRGHPTRPLHLSLALVILAFFVVYAQKQTFKSKAPSLYSVEGTKLPEIYAICSKEGQKAYTVPVEGGVGRVECVVVDGKEVVDTGSLGKIRRKWISSDNRQKPLHDLKVIYLPAGHTMTPGLTDSHGHPLIYGQAQQLTLHGCRSPAEVIERVEAFVKSTPPQPGAWIEGLGWDQNLFEGQEFPTATEFGKSALLKDLPISLSRIDFHVEWVSPAVLDMLGDIPDVDGGQVVRDSLGKPTGVFIDNAIDLLKASRPPWTDTDRERYLQIMVQDALSKGMTGVHDAQGFLEDQLFYRKMAKERKLPIRFYSMLACGREEDFCGHKIKRFDDPDGHYTLRSVKMFGDGALGSRGAALIDDYSDKPGWNGLMLKKEEVWEPLIKKWYEAGWQVNVHTIGDRAAKTVLDAIESAFASDPERGRAARFRLEHAQILRPEDIARAAKMGVIGSYQPTHATSDMWYAEDRIGPERIKGAYAWRTYLNHGGRIALGSDFPVESIDPLKGFYAAVTRRSEDGKSPHGPGGWYSAEKLTREEALRGMTVDAAYASFSENITGSLTIGKRFDAVIWDDDLLTVPEDEMLEVKVKAVIVDGKLVWGYITA</sequence>
<gene>
    <name evidence="4" type="ORF">IAR55_005673</name>
</gene>
<accession>A0AAW0YVD4</accession>
<comment type="caution">
    <text evidence="4">The sequence shown here is derived from an EMBL/GenBank/DDBJ whole genome shotgun (WGS) entry which is preliminary data.</text>
</comment>
<dbReference type="SUPFAM" id="SSF51338">
    <property type="entry name" value="Composite domain of metallo-dependent hydrolases"/>
    <property type="match status" value="1"/>
</dbReference>
<dbReference type="Pfam" id="PF07969">
    <property type="entry name" value="Amidohydro_3"/>
    <property type="match status" value="1"/>
</dbReference>
<dbReference type="Gene3D" id="3.10.310.70">
    <property type="match status" value="1"/>
</dbReference>
<dbReference type="GO" id="GO:0016810">
    <property type="term" value="F:hydrolase activity, acting on carbon-nitrogen (but not peptide) bonds"/>
    <property type="evidence" value="ECO:0007669"/>
    <property type="project" value="InterPro"/>
</dbReference>
<keyword evidence="2" id="KW-0812">Transmembrane</keyword>
<protein>
    <recommendedName>
        <fullName evidence="3">Amidohydrolase 3 domain-containing protein</fullName>
    </recommendedName>
</protein>
<name>A0AAW0YVD4_9TREE</name>
<keyword evidence="2" id="KW-0472">Membrane</keyword>
<dbReference type="KEGG" id="kne:92182931"/>
<evidence type="ECO:0000256" key="1">
    <source>
        <dbReference type="SAM" id="MobiDB-lite"/>
    </source>
</evidence>
<dbReference type="Proteomes" id="UP001388673">
    <property type="component" value="Unassembled WGS sequence"/>
</dbReference>
<dbReference type="RefSeq" id="XP_066800537.1">
    <property type="nucleotide sequence ID" value="XM_066948764.1"/>
</dbReference>
<dbReference type="InterPro" id="IPR033932">
    <property type="entry name" value="YtcJ-like"/>
</dbReference>
<reference evidence="4 5" key="1">
    <citation type="journal article" date="2024" name="bioRxiv">
        <title>Comparative genomics of Cryptococcus and Kwoniella reveals pathogenesis evolution and contrasting karyotype dynamics via intercentromeric recombination or chromosome fusion.</title>
        <authorList>
            <person name="Coelho M.A."/>
            <person name="David-Palma M."/>
            <person name="Shea T."/>
            <person name="Bowers K."/>
            <person name="McGinley-Smith S."/>
            <person name="Mohammad A.W."/>
            <person name="Gnirke A."/>
            <person name="Yurkov A.M."/>
            <person name="Nowrousian M."/>
            <person name="Sun S."/>
            <person name="Cuomo C.A."/>
            <person name="Heitman J."/>
        </authorList>
    </citation>
    <scope>NUCLEOTIDE SEQUENCE [LARGE SCALE GENOMIC DNA]</scope>
    <source>
        <strain evidence="4 5">CBS 13917</strain>
    </source>
</reference>
<dbReference type="CDD" id="cd01300">
    <property type="entry name" value="YtcJ_like"/>
    <property type="match status" value="1"/>
</dbReference>
<dbReference type="InterPro" id="IPR013108">
    <property type="entry name" value="Amidohydro_3"/>
</dbReference>
<evidence type="ECO:0000313" key="4">
    <source>
        <dbReference type="EMBL" id="KAK8846587.1"/>
    </source>
</evidence>
<organism evidence="4 5">
    <name type="scientific">Kwoniella newhampshirensis</name>
    <dbReference type="NCBI Taxonomy" id="1651941"/>
    <lineage>
        <taxon>Eukaryota</taxon>
        <taxon>Fungi</taxon>
        <taxon>Dikarya</taxon>
        <taxon>Basidiomycota</taxon>
        <taxon>Agaricomycotina</taxon>
        <taxon>Tremellomycetes</taxon>
        <taxon>Tremellales</taxon>
        <taxon>Cryptococcaceae</taxon>
        <taxon>Kwoniella</taxon>
    </lineage>
</organism>
<keyword evidence="5" id="KW-1185">Reference proteome</keyword>
<dbReference type="AlphaFoldDB" id="A0AAW0YVD4"/>
<feature type="transmembrane region" description="Helical" evidence="2">
    <location>
        <begin position="37"/>
        <end position="54"/>
    </location>
</feature>
<dbReference type="Gene3D" id="3.20.20.140">
    <property type="entry name" value="Metal-dependent hydrolases"/>
    <property type="match status" value="1"/>
</dbReference>
<evidence type="ECO:0000256" key="2">
    <source>
        <dbReference type="SAM" id="Phobius"/>
    </source>
</evidence>
<dbReference type="InterPro" id="IPR032466">
    <property type="entry name" value="Metal_Hydrolase"/>
</dbReference>
<feature type="domain" description="Amidohydrolase 3" evidence="3">
    <location>
        <begin position="143"/>
        <end position="620"/>
    </location>
</feature>
<proteinExistence type="predicted"/>
<dbReference type="InterPro" id="IPR011059">
    <property type="entry name" value="Metal-dep_hydrolase_composite"/>
</dbReference>
<keyword evidence="2" id="KW-1133">Transmembrane helix</keyword>
<dbReference type="Gene3D" id="2.30.40.10">
    <property type="entry name" value="Urease, subunit C, domain 1"/>
    <property type="match status" value="1"/>
</dbReference>
<evidence type="ECO:0000259" key="3">
    <source>
        <dbReference type="Pfam" id="PF07969"/>
    </source>
</evidence>
<dbReference type="GeneID" id="92182931"/>
<dbReference type="PANTHER" id="PTHR22642:SF2">
    <property type="entry name" value="PROTEIN LONG AFTER FAR-RED 3"/>
    <property type="match status" value="1"/>
</dbReference>
<dbReference type="EMBL" id="JBCAWK010000011">
    <property type="protein sequence ID" value="KAK8846587.1"/>
    <property type="molecule type" value="Genomic_DNA"/>
</dbReference>